<accession>A0A835R053</accession>
<organism evidence="5 6">
    <name type="scientific">Vanilla planifolia</name>
    <name type="common">Vanilla</name>
    <dbReference type="NCBI Taxonomy" id="51239"/>
    <lineage>
        <taxon>Eukaryota</taxon>
        <taxon>Viridiplantae</taxon>
        <taxon>Streptophyta</taxon>
        <taxon>Embryophyta</taxon>
        <taxon>Tracheophyta</taxon>
        <taxon>Spermatophyta</taxon>
        <taxon>Magnoliopsida</taxon>
        <taxon>Liliopsida</taxon>
        <taxon>Asparagales</taxon>
        <taxon>Orchidaceae</taxon>
        <taxon>Vanilloideae</taxon>
        <taxon>Vanilleae</taxon>
        <taxon>Vanilla</taxon>
    </lineage>
</organism>
<dbReference type="Pfam" id="PF12899">
    <property type="entry name" value="Glyco_hydro_100"/>
    <property type="match status" value="2"/>
</dbReference>
<dbReference type="SUPFAM" id="SSF48208">
    <property type="entry name" value="Six-hairpin glycosidases"/>
    <property type="match status" value="1"/>
</dbReference>
<proteinExistence type="inferred from homology"/>
<dbReference type="GO" id="GO:0004575">
    <property type="term" value="F:sucrose alpha-glucosidase activity"/>
    <property type="evidence" value="ECO:0007669"/>
    <property type="project" value="TreeGrafter"/>
</dbReference>
<dbReference type="Proteomes" id="UP000639772">
    <property type="component" value="Unassembled WGS sequence"/>
</dbReference>
<reference evidence="5 6" key="1">
    <citation type="journal article" date="2020" name="Nat. Food">
        <title>A phased Vanilla planifolia genome enables genetic improvement of flavour and production.</title>
        <authorList>
            <person name="Hasing T."/>
            <person name="Tang H."/>
            <person name="Brym M."/>
            <person name="Khazi F."/>
            <person name="Huang T."/>
            <person name="Chambers A.H."/>
        </authorList>
    </citation>
    <scope>NUCLEOTIDE SEQUENCE [LARGE SCALE GENOMIC DNA]</scope>
    <source>
        <tissue evidence="5">Leaf</tissue>
    </source>
</reference>
<evidence type="ECO:0000256" key="1">
    <source>
        <dbReference type="ARBA" id="ARBA00022801"/>
    </source>
</evidence>
<dbReference type="EMBL" id="JADCNM010000005">
    <property type="protein sequence ID" value="KAG0483036.1"/>
    <property type="molecule type" value="Genomic_DNA"/>
</dbReference>
<comment type="function">
    <text evidence="4">Invertase that cleaves sucrose into glucose and fructose.</text>
</comment>
<dbReference type="EC" id="3.2.1.26" evidence="4"/>
<sequence>MRLILSLCLSEGFDTFPTLLCADGCSMIDRRMGIYGYPIEIQALFFMALRCAFALLKHDAQGKDFIERIVKRLHALSYHMRTYFWLDFQQLNVIYRYKTEEYSHTAVNKFNVIPDSIPDWLFDFMPSRGGYFIGNVSPARMDFRWFALGNFFTILSSLATHEQSIAIMDLIEERWEELVGEMPLKIAYPAIENNEWKIVTGCDPKNTRWSYQMEEVGQVHSLIQSITIFLQHKQTFSFIFVYYSAIEYHSDYFWCSATVLLWMLTAACIKTGRPQIARKAIELAESRLLKDGWPEYYDGKLGRFIGKQARKFQTWSIAGYLVAKMMLEDPSHIGMVSLEEDRAMKPVLKRSVSWNC</sequence>
<dbReference type="AlphaFoldDB" id="A0A835R053"/>
<comment type="similarity">
    <text evidence="4">Belongs to the glycosyl hydrolase 100 family.</text>
</comment>
<dbReference type="GO" id="GO:0005987">
    <property type="term" value="P:sucrose catabolic process"/>
    <property type="evidence" value="ECO:0007669"/>
    <property type="project" value="TreeGrafter"/>
</dbReference>
<keyword evidence="3 4" id="KW-0326">Glycosidase</keyword>
<evidence type="ECO:0000313" key="6">
    <source>
        <dbReference type="Proteomes" id="UP000639772"/>
    </source>
</evidence>
<dbReference type="InterPro" id="IPR024746">
    <property type="entry name" value="Glyco_hydro_100"/>
</dbReference>
<gene>
    <name evidence="5" type="ORF">HPP92_011120</name>
</gene>
<keyword evidence="2 4" id="KW-0119">Carbohydrate metabolism</keyword>
<evidence type="ECO:0000313" key="5">
    <source>
        <dbReference type="EMBL" id="KAG0483036.1"/>
    </source>
</evidence>
<evidence type="ECO:0000256" key="4">
    <source>
        <dbReference type="RuleBase" id="RU367047"/>
    </source>
</evidence>
<dbReference type="InterPro" id="IPR008928">
    <property type="entry name" value="6-hairpin_glycosidase_sf"/>
</dbReference>
<evidence type="ECO:0000256" key="3">
    <source>
        <dbReference type="ARBA" id="ARBA00023295"/>
    </source>
</evidence>
<comment type="caution">
    <text evidence="5">The sequence shown here is derived from an EMBL/GenBank/DDBJ whole genome shotgun (WGS) entry which is preliminary data.</text>
</comment>
<dbReference type="OrthoDB" id="585877at2759"/>
<comment type="catalytic activity">
    <reaction evidence="4">
        <text>Hydrolysis of terminal non-reducing beta-D-fructofuranoside residues in beta-D-fructofuranosides.</text>
        <dbReference type="EC" id="3.2.1.26"/>
    </reaction>
</comment>
<dbReference type="PANTHER" id="PTHR31916:SF59">
    <property type="entry name" value="CYTOSOLIC INVERTASE 1"/>
    <property type="match status" value="1"/>
</dbReference>
<name>A0A835R053_VANPL</name>
<keyword evidence="1 4" id="KW-0378">Hydrolase</keyword>
<protein>
    <recommendedName>
        <fullName evidence="4">Alkaline/neutral invertase</fullName>
        <ecNumber evidence="4">3.2.1.26</ecNumber>
    </recommendedName>
</protein>
<dbReference type="GO" id="GO:0033926">
    <property type="term" value="F:endo-alpha-N-acetylgalactosaminidase activity"/>
    <property type="evidence" value="ECO:0007669"/>
    <property type="project" value="UniProtKB-UniRule"/>
</dbReference>
<evidence type="ECO:0000256" key="2">
    <source>
        <dbReference type="ARBA" id="ARBA00023277"/>
    </source>
</evidence>
<dbReference type="PANTHER" id="PTHR31916">
    <property type="match status" value="1"/>
</dbReference>